<evidence type="ECO:0000313" key="2">
    <source>
        <dbReference type="Proteomes" id="UP000004528"/>
    </source>
</evidence>
<organism evidence="1 2">
    <name type="scientific">Weissella paramesenteroides ATCC 33313</name>
    <dbReference type="NCBI Taxonomy" id="585506"/>
    <lineage>
        <taxon>Bacteria</taxon>
        <taxon>Bacillati</taxon>
        <taxon>Bacillota</taxon>
        <taxon>Bacilli</taxon>
        <taxon>Lactobacillales</taxon>
        <taxon>Lactobacillaceae</taxon>
        <taxon>Weissella</taxon>
    </lineage>
</organism>
<dbReference type="HOGENOM" id="CLU_2811366_0_0_9"/>
<dbReference type="AlphaFoldDB" id="C5RAH7"/>
<dbReference type="Proteomes" id="UP000004528">
    <property type="component" value="Unassembled WGS sequence"/>
</dbReference>
<name>C5RAH7_WEIPA</name>
<keyword evidence="2" id="KW-1185">Reference proteome</keyword>
<sequence>MEQILLFQLLFLYKKITKYIQIHVSALLVNMKRFLLIRDEKCSTDETNEKLNLYTKKVINSTMIADR</sequence>
<reference evidence="1 2" key="1">
    <citation type="submission" date="2009-04" db="EMBL/GenBank/DDBJ databases">
        <authorList>
            <person name="Qin X."/>
            <person name="Bachman B."/>
            <person name="Battles P."/>
            <person name="Bell A."/>
            <person name="Bess C."/>
            <person name="Bickham C."/>
            <person name="Chaboub L."/>
            <person name="Chen D."/>
            <person name="Coyle M."/>
            <person name="Deiros D.R."/>
            <person name="Dinh H."/>
            <person name="Forbes L."/>
            <person name="Fowler G."/>
            <person name="Francisco L."/>
            <person name="Fu Q."/>
            <person name="Gubbala S."/>
            <person name="Hale W."/>
            <person name="Han Y."/>
            <person name="Hemphill L."/>
            <person name="Highlander S.K."/>
            <person name="Hirani K."/>
            <person name="Hogues M."/>
            <person name="Jackson L."/>
            <person name="Jakkamsetti A."/>
            <person name="Javaid M."/>
            <person name="Jiang H."/>
            <person name="Korchina V."/>
            <person name="Kovar C."/>
            <person name="Lara F."/>
            <person name="Lee S."/>
            <person name="Mata R."/>
            <person name="Mathew T."/>
            <person name="Moen C."/>
            <person name="Morales K."/>
            <person name="Munidasa M."/>
            <person name="Nazareth L."/>
            <person name="Ngo R."/>
            <person name="Nguyen L."/>
            <person name="Okwuonu G."/>
            <person name="Ongeri F."/>
            <person name="Patil S."/>
            <person name="Petrosino J."/>
            <person name="Pham C."/>
            <person name="Pham P."/>
            <person name="Pu L.-L."/>
            <person name="Puazo M."/>
            <person name="Raj R."/>
            <person name="Reid J."/>
            <person name="Rouhana J."/>
            <person name="Saada N."/>
            <person name="Shang Y."/>
            <person name="Simmons D."/>
            <person name="Thornton R."/>
            <person name="Warren J."/>
            <person name="Weissenberger G."/>
            <person name="Zhang J."/>
            <person name="Zhang L."/>
            <person name="Zhou C."/>
            <person name="Zhu D."/>
            <person name="Muzny D."/>
            <person name="Worley K."/>
            <person name="Gibbs R."/>
        </authorList>
    </citation>
    <scope>NUCLEOTIDE SEQUENCE [LARGE SCALE GENOMIC DNA]</scope>
    <source>
        <strain evidence="1 2">ATCC 33313</strain>
    </source>
</reference>
<comment type="caution">
    <text evidence="1">The sequence shown here is derived from an EMBL/GenBank/DDBJ whole genome shotgun (WGS) entry which is preliminary data.</text>
</comment>
<dbReference type="EMBL" id="ACKU01000013">
    <property type="protein sequence ID" value="EER74820.1"/>
    <property type="molecule type" value="Genomic_DNA"/>
</dbReference>
<gene>
    <name evidence="1" type="ORF">HMPREF0877_0972</name>
</gene>
<evidence type="ECO:0000313" key="1">
    <source>
        <dbReference type="EMBL" id="EER74820.1"/>
    </source>
</evidence>
<accession>C5RAH7</accession>
<proteinExistence type="predicted"/>
<protein>
    <submittedName>
        <fullName evidence="1">Uncharacterized protein</fullName>
    </submittedName>
</protein>
<dbReference type="STRING" id="585506.HMPREF0877_0972"/>